<dbReference type="Pfam" id="PF05686">
    <property type="entry name" value="Glyco_transf_90"/>
    <property type="match status" value="1"/>
</dbReference>
<comment type="caution">
    <text evidence="6">The sequence shown here is derived from an EMBL/GenBank/DDBJ whole genome shotgun (WGS) entry which is preliminary data.</text>
</comment>
<dbReference type="InterPro" id="IPR006598">
    <property type="entry name" value="CAP10"/>
</dbReference>
<dbReference type="PANTHER" id="PTHR12203">
    <property type="entry name" value="KDEL LYS-ASP-GLU-LEU CONTAINING - RELATED"/>
    <property type="match status" value="1"/>
</dbReference>
<evidence type="ECO:0000313" key="6">
    <source>
        <dbReference type="EMBL" id="KAK9940778.1"/>
    </source>
</evidence>
<reference evidence="6 7" key="1">
    <citation type="journal article" date="2023" name="G3 (Bethesda)">
        <title>A chromosome-length genome assembly and annotation of blackberry (Rubus argutus, cv. 'Hillquist').</title>
        <authorList>
            <person name="Bruna T."/>
            <person name="Aryal R."/>
            <person name="Dudchenko O."/>
            <person name="Sargent D.J."/>
            <person name="Mead D."/>
            <person name="Buti M."/>
            <person name="Cavallini A."/>
            <person name="Hytonen T."/>
            <person name="Andres J."/>
            <person name="Pham M."/>
            <person name="Weisz D."/>
            <person name="Mascagni F."/>
            <person name="Usai G."/>
            <person name="Natali L."/>
            <person name="Bassil N."/>
            <person name="Fernandez G.E."/>
            <person name="Lomsadze A."/>
            <person name="Armour M."/>
            <person name="Olukolu B."/>
            <person name="Poorten T."/>
            <person name="Britton C."/>
            <person name="Davik J."/>
            <person name="Ashrafi H."/>
            <person name="Aiden E.L."/>
            <person name="Borodovsky M."/>
            <person name="Worthington M."/>
        </authorList>
    </citation>
    <scope>NUCLEOTIDE SEQUENCE [LARGE SCALE GENOMIC DNA]</scope>
    <source>
        <strain evidence="6">PI 553951</strain>
    </source>
</reference>
<evidence type="ECO:0000256" key="2">
    <source>
        <dbReference type="ARBA" id="ARBA00022679"/>
    </source>
</evidence>
<evidence type="ECO:0000256" key="1">
    <source>
        <dbReference type="ARBA" id="ARBA00010118"/>
    </source>
</evidence>
<keyword evidence="7" id="KW-1185">Reference proteome</keyword>
<feature type="compositionally biased region" description="Polar residues" evidence="3">
    <location>
        <begin position="88"/>
        <end position="105"/>
    </location>
</feature>
<gene>
    <name evidence="6" type="ORF">M0R45_017419</name>
</gene>
<organism evidence="6 7">
    <name type="scientific">Rubus argutus</name>
    <name type="common">Southern blackberry</name>
    <dbReference type="NCBI Taxonomy" id="59490"/>
    <lineage>
        <taxon>Eukaryota</taxon>
        <taxon>Viridiplantae</taxon>
        <taxon>Streptophyta</taxon>
        <taxon>Embryophyta</taxon>
        <taxon>Tracheophyta</taxon>
        <taxon>Spermatophyta</taxon>
        <taxon>Magnoliopsida</taxon>
        <taxon>eudicotyledons</taxon>
        <taxon>Gunneridae</taxon>
        <taxon>Pentapetalae</taxon>
        <taxon>rosids</taxon>
        <taxon>fabids</taxon>
        <taxon>Rosales</taxon>
        <taxon>Rosaceae</taxon>
        <taxon>Rosoideae</taxon>
        <taxon>Rosoideae incertae sedis</taxon>
        <taxon>Rubus</taxon>
    </lineage>
</organism>
<keyword evidence="2" id="KW-0808">Transferase</keyword>
<keyword evidence="4" id="KW-1133">Transmembrane helix</keyword>
<evidence type="ECO:0000256" key="4">
    <source>
        <dbReference type="SAM" id="Phobius"/>
    </source>
</evidence>
<keyword evidence="4" id="KW-0472">Membrane</keyword>
<dbReference type="SMART" id="SM00672">
    <property type="entry name" value="CAP10"/>
    <property type="match status" value="1"/>
</dbReference>
<feature type="domain" description="Glycosyl transferase CAP10" evidence="5">
    <location>
        <begin position="183"/>
        <end position="426"/>
    </location>
</feature>
<feature type="transmembrane region" description="Helical" evidence="4">
    <location>
        <begin position="12"/>
        <end position="32"/>
    </location>
</feature>
<dbReference type="InterPro" id="IPR051091">
    <property type="entry name" value="O-Glucosyltr/Glycosyltrsf_90"/>
</dbReference>
<evidence type="ECO:0000259" key="5">
    <source>
        <dbReference type="SMART" id="SM00672"/>
    </source>
</evidence>
<proteinExistence type="inferred from homology"/>
<dbReference type="GO" id="GO:0016740">
    <property type="term" value="F:transferase activity"/>
    <property type="evidence" value="ECO:0007669"/>
    <property type="project" value="UniProtKB-KW"/>
</dbReference>
<comment type="similarity">
    <text evidence="1">Belongs to the glycosyltransferase 90 family.</text>
</comment>
<name>A0AAW1XVN8_RUBAR</name>
<sequence>MGTAPRAIARSPSYILPSIIGLCSLSIFFLIYKVNYFATQTKSVAGHNLEPTPWHLFPPKTFNHEMLPTRAYKLLQCSYLACRHSNTNNGNESEQVPRRSASSSGAKPPECPAFFRWIHHDLEPWARSKISPAHLEEAKRYAAFRVVIAQGKLYVDLYYACVQSRAMFTIWGLLQLLKRYPGRVPDVDFMFDCMDKPSVNRTEHASMPLPLFRYCTNEDHFDIPFPDWSFWGWPELNIDPWNEQFQDIKHGSQETTWRKKELLAYWKGNPDVGSRVRTELLNCNDSKTYRAQILRQNWDDEARAGYEQSKLSKQCSYRYKIYAEGYAWSVSLKYIISCGSLALVITPQYEDFFSRGLIPQVHYWPISPNAICSSIKSAVDWGHGHQAEAQAIGKRGQDFMENLNMDRVYDYMFHLITEYSKLQDFKPVPPASAMEVCRESLLCLADDKKQKQFLERTTAYPSPISPCTLQPADSNLIRRWRKEKEDTVQAVEDMSILNGLPMP</sequence>
<protein>
    <recommendedName>
        <fullName evidence="5">Glycosyl transferase CAP10 domain-containing protein</fullName>
    </recommendedName>
</protein>
<dbReference type="EMBL" id="JBEDUW010000003">
    <property type="protein sequence ID" value="KAK9940778.1"/>
    <property type="molecule type" value="Genomic_DNA"/>
</dbReference>
<dbReference type="AlphaFoldDB" id="A0AAW1XVN8"/>
<keyword evidence="4" id="KW-0812">Transmembrane</keyword>
<evidence type="ECO:0000313" key="7">
    <source>
        <dbReference type="Proteomes" id="UP001457282"/>
    </source>
</evidence>
<dbReference type="Proteomes" id="UP001457282">
    <property type="component" value="Unassembled WGS sequence"/>
</dbReference>
<feature type="region of interest" description="Disordered" evidence="3">
    <location>
        <begin position="88"/>
        <end position="107"/>
    </location>
</feature>
<accession>A0AAW1XVN8</accession>
<evidence type="ECO:0000256" key="3">
    <source>
        <dbReference type="SAM" id="MobiDB-lite"/>
    </source>
</evidence>
<dbReference type="PANTHER" id="PTHR12203:SF35">
    <property type="entry name" value="PROTEIN O-GLUCOSYLTRANSFERASE 1"/>
    <property type="match status" value="1"/>
</dbReference>